<reference evidence="6 7" key="1">
    <citation type="submission" date="2018-10" db="EMBL/GenBank/DDBJ databases">
        <title>Isolation from cow dung.</title>
        <authorList>
            <person name="Ling L."/>
        </authorList>
    </citation>
    <scope>NUCLEOTIDE SEQUENCE [LARGE SCALE GENOMIC DNA]</scope>
    <source>
        <strain evidence="6 7">NEAU-LL90</strain>
    </source>
</reference>
<dbReference type="SUPFAM" id="SSF52540">
    <property type="entry name" value="P-loop containing nucleoside triphosphate hydrolases"/>
    <property type="match status" value="1"/>
</dbReference>
<sequence length="193" mass="21657">MACCSMSGVHIGSQRRAGFAWCRTPFGKRGYRSGSGIGLPAFGRHNALIRLGMTDESLEDFRDVILRPTLAELVADVPADEVLEKLRVRTEESGRKRPRRANDESIREGELDFLRARLKCRDLIPGLTVHQAKGREWDRVGVVLNSEQEHMLGEGLRELEPEHCVLYVALTRAKYTCGSLRRPLELDLTGVTS</sequence>
<dbReference type="GO" id="GO:0016787">
    <property type="term" value="F:hydrolase activity"/>
    <property type="evidence" value="ECO:0007669"/>
    <property type="project" value="UniProtKB-KW"/>
</dbReference>
<dbReference type="InterPro" id="IPR027417">
    <property type="entry name" value="P-loop_NTPase"/>
</dbReference>
<dbReference type="EMBL" id="RFFH01000003">
    <property type="protein sequence ID" value="RMI33588.1"/>
    <property type="molecule type" value="Genomic_DNA"/>
</dbReference>
<evidence type="ECO:0000256" key="2">
    <source>
        <dbReference type="ARBA" id="ARBA00022801"/>
    </source>
</evidence>
<dbReference type="GO" id="GO:0004386">
    <property type="term" value="F:helicase activity"/>
    <property type="evidence" value="ECO:0007669"/>
    <property type="project" value="UniProtKB-KW"/>
</dbReference>
<keyword evidence="1" id="KW-0547">Nucleotide-binding</keyword>
<keyword evidence="4" id="KW-0067">ATP-binding</keyword>
<keyword evidence="2" id="KW-0378">Hydrolase</keyword>
<evidence type="ECO:0000256" key="3">
    <source>
        <dbReference type="ARBA" id="ARBA00022806"/>
    </source>
</evidence>
<evidence type="ECO:0000259" key="5">
    <source>
        <dbReference type="Pfam" id="PF13361"/>
    </source>
</evidence>
<dbReference type="Proteomes" id="UP000279275">
    <property type="component" value="Unassembled WGS sequence"/>
</dbReference>
<dbReference type="GO" id="GO:0005524">
    <property type="term" value="F:ATP binding"/>
    <property type="evidence" value="ECO:0007669"/>
    <property type="project" value="UniProtKB-KW"/>
</dbReference>
<proteinExistence type="predicted"/>
<name>A0A3M2LFV3_9NOCA</name>
<dbReference type="AlphaFoldDB" id="A0A3M2LFV3"/>
<comment type="caution">
    <text evidence="6">The sequence shown here is derived from an EMBL/GenBank/DDBJ whole genome shotgun (WGS) entry which is preliminary data.</text>
</comment>
<keyword evidence="7" id="KW-1185">Reference proteome</keyword>
<evidence type="ECO:0000256" key="1">
    <source>
        <dbReference type="ARBA" id="ARBA00022741"/>
    </source>
</evidence>
<dbReference type="Gene3D" id="3.40.50.300">
    <property type="entry name" value="P-loop containing nucleotide triphosphate hydrolases"/>
    <property type="match status" value="1"/>
</dbReference>
<protein>
    <recommendedName>
        <fullName evidence="5">UvrD-like helicase C-terminal domain-containing protein</fullName>
    </recommendedName>
</protein>
<evidence type="ECO:0000313" key="7">
    <source>
        <dbReference type="Proteomes" id="UP000279275"/>
    </source>
</evidence>
<dbReference type="Pfam" id="PF13361">
    <property type="entry name" value="UvrD_C"/>
    <property type="match status" value="1"/>
</dbReference>
<keyword evidence="3" id="KW-0347">Helicase</keyword>
<feature type="domain" description="UvrD-like helicase C-terminal" evidence="5">
    <location>
        <begin position="117"/>
        <end position="174"/>
    </location>
</feature>
<evidence type="ECO:0000313" key="6">
    <source>
        <dbReference type="EMBL" id="RMI33588.1"/>
    </source>
</evidence>
<gene>
    <name evidence="6" type="ORF">EBN03_10825</name>
</gene>
<organism evidence="6 7">
    <name type="scientific">Nocardia stercoris</name>
    <dbReference type="NCBI Taxonomy" id="2483361"/>
    <lineage>
        <taxon>Bacteria</taxon>
        <taxon>Bacillati</taxon>
        <taxon>Actinomycetota</taxon>
        <taxon>Actinomycetes</taxon>
        <taxon>Mycobacteriales</taxon>
        <taxon>Nocardiaceae</taxon>
        <taxon>Nocardia</taxon>
    </lineage>
</organism>
<accession>A0A3M2LFV3</accession>
<evidence type="ECO:0000256" key="4">
    <source>
        <dbReference type="ARBA" id="ARBA00022840"/>
    </source>
</evidence>
<dbReference type="InterPro" id="IPR014017">
    <property type="entry name" value="DNA_helicase_UvrD-like_C"/>
</dbReference>